<feature type="compositionally biased region" description="Polar residues" evidence="2">
    <location>
        <begin position="22"/>
        <end position="31"/>
    </location>
</feature>
<sequence length="261" mass="27993">MSQILPTPPASPAPKTQPKELSPNNDSSSETAQILDTLLERYLNLLDKQQQLQEELGRHFSAGFFSLARANNSCPPGRRYGEDYYDERMKAVRKISIAPSSSDEQSVGTGNDKDADIISPSPLFTTISVSAAQPAPSNDSPPPPSDDENPMSEINDDDNEKPDPSDVDDSGPPTPSTEESTEKTEQAEKPDNPPTPSNPLRWFGILVPPALRQAQASFISAVETPIPALAGVVAEMRDIESKVGETRARLAKLGSAGGGKE</sequence>
<dbReference type="OrthoDB" id="408631at2759"/>
<feature type="compositionally biased region" description="Acidic residues" evidence="2">
    <location>
        <begin position="145"/>
        <end position="169"/>
    </location>
</feature>
<dbReference type="Proteomes" id="UP000224634">
    <property type="component" value="Unassembled WGS sequence"/>
</dbReference>
<dbReference type="PANTHER" id="PTHR31996:SF2">
    <property type="entry name" value="COILED-COIL DOMAIN-CONTAINING PROTEIN 115"/>
    <property type="match status" value="1"/>
</dbReference>
<feature type="compositionally biased region" description="Basic and acidic residues" evidence="2">
    <location>
        <begin position="180"/>
        <end position="191"/>
    </location>
</feature>
<dbReference type="AlphaFoldDB" id="A0A2B7WUK6"/>
<evidence type="ECO:0000313" key="3">
    <source>
        <dbReference type="EMBL" id="PGH00172.1"/>
    </source>
</evidence>
<dbReference type="Pfam" id="PF21730">
    <property type="entry name" value="Vma22_CCDC115"/>
    <property type="match status" value="2"/>
</dbReference>
<evidence type="ECO:0000313" key="4">
    <source>
        <dbReference type="Proteomes" id="UP000224634"/>
    </source>
</evidence>
<name>A0A2B7WUK6_POLH7</name>
<feature type="region of interest" description="Disordered" evidence="2">
    <location>
        <begin position="1"/>
        <end position="31"/>
    </location>
</feature>
<dbReference type="PANTHER" id="PTHR31996">
    <property type="entry name" value="COILED-COIL DOMAIN-CONTAINING PROTEIN 115"/>
    <property type="match status" value="1"/>
</dbReference>
<feature type="region of interest" description="Disordered" evidence="2">
    <location>
        <begin position="132"/>
        <end position="201"/>
    </location>
</feature>
<proteinExistence type="predicted"/>
<dbReference type="EMBL" id="PDNA01000258">
    <property type="protein sequence ID" value="PGH00172.1"/>
    <property type="molecule type" value="Genomic_DNA"/>
</dbReference>
<dbReference type="GO" id="GO:0051082">
    <property type="term" value="F:unfolded protein binding"/>
    <property type="evidence" value="ECO:0007669"/>
    <property type="project" value="TreeGrafter"/>
</dbReference>
<feature type="compositionally biased region" description="Pro residues" evidence="2">
    <location>
        <begin position="1"/>
        <end position="12"/>
    </location>
</feature>
<dbReference type="InterPro" id="IPR040357">
    <property type="entry name" value="Vma22/CCDC115"/>
</dbReference>
<gene>
    <name evidence="3" type="ORF">AJ80_09226</name>
</gene>
<dbReference type="GO" id="GO:0070072">
    <property type="term" value="P:vacuolar proton-transporting V-type ATPase complex assembly"/>
    <property type="evidence" value="ECO:0007669"/>
    <property type="project" value="InterPro"/>
</dbReference>
<organism evidence="3 4">
    <name type="scientific">Polytolypa hystricis (strain UAMH7299)</name>
    <dbReference type="NCBI Taxonomy" id="1447883"/>
    <lineage>
        <taxon>Eukaryota</taxon>
        <taxon>Fungi</taxon>
        <taxon>Dikarya</taxon>
        <taxon>Ascomycota</taxon>
        <taxon>Pezizomycotina</taxon>
        <taxon>Eurotiomycetes</taxon>
        <taxon>Eurotiomycetidae</taxon>
        <taxon>Onygenales</taxon>
        <taxon>Onygenales incertae sedis</taxon>
        <taxon>Polytolypa</taxon>
    </lineage>
</organism>
<comment type="caution">
    <text evidence="3">The sequence shown here is derived from an EMBL/GenBank/DDBJ whole genome shotgun (WGS) entry which is preliminary data.</text>
</comment>
<evidence type="ECO:0000256" key="1">
    <source>
        <dbReference type="ARBA" id="ARBA00093634"/>
    </source>
</evidence>
<feature type="compositionally biased region" description="Polar residues" evidence="2">
    <location>
        <begin position="98"/>
        <end position="109"/>
    </location>
</feature>
<evidence type="ECO:0000256" key="2">
    <source>
        <dbReference type="SAM" id="MobiDB-lite"/>
    </source>
</evidence>
<protein>
    <recommendedName>
        <fullName evidence="1">Vacuolar ATPase assembly protein VMA22</fullName>
    </recommendedName>
</protein>
<dbReference type="STRING" id="1447883.A0A2B7WUK6"/>
<dbReference type="GO" id="GO:1990871">
    <property type="term" value="C:Vma12-Vma22 assembly complex"/>
    <property type="evidence" value="ECO:0007669"/>
    <property type="project" value="TreeGrafter"/>
</dbReference>
<keyword evidence="4" id="KW-1185">Reference proteome</keyword>
<feature type="region of interest" description="Disordered" evidence="2">
    <location>
        <begin position="95"/>
        <end position="120"/>
    </location>
</feature>
<reference evidence="3 4" key="1">
    <citation type="submission" date="2017-10" db="EMBL/GenBank/DDBJ databases">
        <title>Comparative genomics in systemic dimorphic fungi from Ajellomycetaceae.</title>
        <authorList>
            <person name="Munoz J.F."/>
            <person name="Mcewen J.G."/>
            <person name="Clay O.K."/>
            <person name="Cuomo C.A."/>
        </authorList>
    </citation>
    <scope>NUCLEOTIDE SEQUENCE [LARGE SCALE GENOMIC DNA]</scope>
    <source>
        <strain evidence="3 4">UAMH7299</strain>
    </source>
</reference>
<accession>A0A2B7WUK6</accession>